<dbReference type="EC" id="3.1.3.2" evidence="2"/>
<name>A0A7C9A3W1_OPUST</name>
<reference evidence="2" key="1">
    <citation type="journal article" date="2013" name="J. Plant Res.">
        <title>Effect of fungi and light on seed germination of three Opuntia species from semiarid lands of central Mexico.</title>
        <authorList>
            <person name="Delgado-Sanchez P."/>
            <person name="Jimenez-Bremont J.F."/>
            <person name="Guerrero-Gonzalez Mde L."/>
            <person name="Flores J."/>
        </authorList>
    </citation>
    <scope>NUCLEOTIDE SEQUENCE</scope>
    <source>
        <tissue evidence="2">Cladode</tissue>
    </source>
</reference>
<protein>
    <submittedName>
        <fullName evidence="2">Acid phosphatase</fullName>
        <ecNumber evidence="2">3.1.3.2</ecNumber>
    </submittedName>
</protein>
<dbReference type="AlphaFoldDB" id="A0A7C9A3W1"/>
<proteinExistence type="predicted"/>
<dbReference type="InterPro" id="IPR029052">
    <property type="entry name" value="Metallo-depent_PP-like"/>
</dbReference>
<accession>A0A7C9A3W1</accession>
<dbReference type="GO" id="GO:0003993">
    <property type="term" value="F:acid phosphatase activity"/>
    <property type="evidence" value="ECO:0007669"/>
    <property type="project" value="UniProtKB-EC"/>
</dbReference>
<reference evidence="2" key="2">
    <citation type="submission" date="2020-07" db="EMBL/GenBank/DDBJ databases">
        <authorList>
            <person name="Vera ALvarez R."/>
            <person name="Arias-Moreno D.M."/>
            <person name="Jimenez-Jacinto V."/>
            <person name="Jimenez-Bremont J.F."/>
            <person name="Swaminathan K."/>
            <person name="Moose S.P."/>
            <person name="Guerrero-Gonzalez M.L."/>
            <person name="Marino-Ramirez L."/>
            <person name="Landsman D."/>
            <person name="Rodriguez-Kessler M."/>
            <person name="Delgado-Sanchez P."/>
        </authorList>
    </citation>
    <scope>NUCLEOTIDE SEQUENCE</scope>
    <source>
        <tissue evidence="2">Cladode</tissue>
    </source>
</reference>
<evidence type="ECO:0000313" key="2">
    <source>
        <dbReference type="EMBL" id="MBA4658852.1"/>
    </source>
</evidence>
<keyword evidence="1" id="KW-0472">Membrane</keyword>
<dbReference type="SUPFAM" id="SSF56300">
    <property type="entry name" value="Metallo-dependent phosphatases"/>
    <property type="match status" value="1"/>
</dbReference>
<keyword evidence="2" id="KW-0378">Hydrolase</keyword>
<feature type="transmembrane region" description="Helical" evidence="1">
    <location>
        <begin position="89"/>
        <end position="112"/>
    </location>
</feature>
<sequence length="128" mass="14505">MGIMKILAARPSVQAIFVGHDHGNDWCCPYKKMWLCYARHTGYGGYGNWPRGARVLEVVERPFSLKSWIRMENGAVHSHVLLSSHSFPVYFSSLFFCLVLLLMLVLGIKFFCPTISSKAKLLVSPLTR</sequence>
<keyword evidence="1" id="KW-0812">Transmembrane</keyword>
<organism evidence="2">
    <name type="scientific">Opuntia streptacantha</name>
    <name type="common">Prickly pear cactus</name>
    <name type="synonym">Opuntia cardona</name>
    <dbReference type="NCBI Taxonomy" id="393608"/>
    <lineage>
        <taxon>Eukaryota</taxon>
        <taxon>Viridiplantae</taxon>
        <taxon>Streptophyta</taxon>
        <taxon>Embryophyta</taxon>
        <taxon>Tracheophyta</taxon>
        <taxon>Spermatophyta</taxon>
        <taxon>Magnoliopsida</taxon>
        <taxon>eudicotyledons</taxon>
        <taxon>Gunneridae</taxon>
        <taxon>Pentapetalae</taxon>
        <taxon>Caryophyllales</taxon>
        <taxon>Cactineae</taxon>
        <taxon>Cactaceae</taxon>
        <taxon>Opuntioideae</taxon>
        <taxon>Opuntia</taxon>
    </lineage>
</organism>
<evidence type="ECO:0000256" key="1">
    <source>
        <dbReference type="SAM" id="Phobius"/>
    </source>
</evidence>
<dbReference type="GO" id="GO:0005737">
    <property type="term" value="C:cytoplasm"/>
    <property type="evidence" value="ECO:0007669"/>
    <property type="project" value="TreeGrafter"/>
</dbReference>
<dbReference type="EMBL" id="GISG01202111">
    <property type="protein sequence ID" value="MBA4658852.1"/>
    <property type="molecule type" value="Transcribed_RNA"/>
</dbReference>
<keyword evidence="1" id="KW-1133">Transmembrane helix</keyword>
<dbReference type="PANTHER" id="PTHR32440">
    <property type="entry name" value="PHOSPHATASE DCR2-RELATED-RELATED"/>
    <property type="match status" value="1"/>
</dbReference>
<dbReference type="PANTHER" id="PTHR32440:SF11">
    <property type="entry name" value="METALLOPHOSPHOESTERASE DOMAIN-CONTAINING PROTEIN"/>
    <property type="match status" value="1"/>
</dbReference>